<dbReference type="SUPFAM" id="SSF110849">
    <property type="entry name" value="ParB/Sulfiredoxin"/>
    <property type="match status" value="1"/>
</dbReference>
<accession>A0A563VZJ0</accession>
<dbReference type="AlphaFoldDB" id="A0A563VZJ0"/>
<dbReference type="Proteomes" id="UP000320055">
    <property type="component" value="Unassembled WGS sequence"/>
</dbReference>
<evidence type="ECO:0000256" key="1">
    <source>
        <dbReference type="SAM" id="Coils"/>
    </source>
</evidence>
<dbReference type="EMBL" id="CAACVJ010000442">
    <property type="protein sequence ID" value="VEP16787.1"/>
    <property type="molecule type" value="Genomic_DNA"/>
</dbReference>
<organism evidence="2 3">
    <name type="scientific">Hyella patelloides LEGE 07179</name>
    <dbReference type="NCBI Taxonomy" id="945734"/>
    <lineage>
        <taxon>Bacteria</taxon>
        <taxon>Bacillati</taxon>
        <taxon>Cyanobacteriota</taxon>
        <taxon>Cyanophyceae</taxon>
        <taxon>Pleurocapsales</taxon>
        <taxon>Hyellaceae</taxon>
        <taxon>Hyella</taxon>
    </lineage>
</organism>
<dbReference type="InterPro" id="IPR036086">
    <property type="entry name" value="ParB/Sulfiredoxin_sf"/>
</dbReference>
<keyword evidence="1" id="KW-0175">Coiled coil</keyword>
<dbReference type="OrthoDB" id="525900at2"/>
<feature type="coiled-coil region" evidence="1">
    <location>
        <begin position="20"/>
        <end position="54"/>
    </location>
</feature>
<reference evidence="2 3" key="1">
    <citation type="submission" date="2019-01" db="EMBL/GenBank/DDBJ databases">
        <authorList>
            <person name="Brito A."/>
        </authorList>
    </citation>
    <scope>NUCLEOTIDE SEQUENCE [LARGE SCALE GENOMIC DNA]</scope>
    <source>
        <strain evidence="2">1</strain>
    </source>
</reference>
<evidence type="ECO:0000313" key="3">
    <source>
        <dbReference type="Proteomes" id="UP000320055"/>
    </source>
</evidence>
<protein>
    <submittedName>
        <fullName evidence="2">Putative ParB-like partition protein</fullName>
    </submittedName>
</protein>
<name>A0A563VZJ0_9CYAN</name>
<dbReference type="RefSeq" id="WP_144875529.1">
    <property type="nucleotide sequence ID" value="NZ_LR214231.1"/>
</dbReference>
<keyword evidence="3" id="KW-1185">Reference proteome</keyword>
<evidence type="ECO:0000313" key="2">
    <source>
        <dbReference type="EMBL" id="VEP16787.1"/>
    </source>
</evidence>
<sequence length="390" mass="44754">MVKNRIQNRVNNSFQTAIAAKEGHSKIQQLQQKIQKLDAEAIEREQLLAQLRSQLEQQSGKFSVFINQIKPSQQCRVTFTSAMIDKRCESLRTKGQLEPLILIAAPNETKGFYYLEDGEVTWRAACKLVETGHNDWSRLDAVFSNLTEEDNIHRRTLIHHLHSESLTPLDRAEAVVREIALEVDSSTIDVVKLLRNIKYRFEKEPTGKSLLKQLEREGVNSIQDALIALNFSDRQIQILSFLRELQINFNSFVANDLNMVKLSDDLKNAARTQDLGCHLAKILNQLQPKKLNCSESVARQIRLDATQKVLQENFNETDTRKMVSEIIIERSQSAKKTNDSEGAIRIYQTTKENLHQLSINQLKPRQLKSLQRVMEQKLTAIKNQLDSLEN</sequence>
<gene>
    <name evidence="2" type="ORF">H1P_4970001</name>
</gene>
<proteinExistence type="predicted"/>